<keyword evidence="2 8" id="KW-0645">Protease</keyword>
<dbReference type="Proteomes" id="UP001500392">
    <property type="component" value="Unassembled WGS sequence"/>
</dbReference>
<keyword evidence="5" id="KW-0190">Covalent protein-DNA linkage</keyword>
<sequence>MCGAFEQHGIAMHRWAAMLGDWPSHDQDRKNIRPSNMASTFDAEGYSLRKWSLIPRWSKDPKLKFATFNARAETLTEKPSFRDAWRRSQRCVIPASAYFEWPILDGKKQCHRIARQDDAILFGGLWETWGQADVTLNTFTIITTAAASDIAWVHSRTPLQLDPEQVDQWLSSSPEEAEQMLRPQNASGLVASLVASPRGG</sequence>
<evidence type="ECO:0000256" key="7">
    <source>
        <dbReference type="ARBA" id="ARBA00023239"/>
    </source>
</evidence>
<evidence type="ECO:0000313" key="9">
    <source>
        <dbReference type="EMBL" id="GAA4106030.1"/>
    </source>
</evidence>
<dbReference type="EMBL" id="BAABDM010000012">
    <property type="protein sequence ID" value="GAA4106030.1"/>
    <property type="molecule type" value="Genomic_DNA"/>
</dbReference>
<name>A0ABP7X7F8_9GAMM</name>
<keyword evidence="7" id="KW-0456">Lyase</keyword>
<keyword evidence="10" id="KW-1185">Reference proteome</keyword>
<evidence type="ECO:0000313" key="10">
    <source>
        <dbReference type="Proteomes" id="UP001500392"/>
    </source>
</evidence>
<organism evidence="9 10">
    <name type="scientific">Zhongshania borealis</name>
    <dbReference type="NCBI Taxonomy" id="889488"/>
    <lineage>
        <taxon>Bacteria</taxon>
        <taxon>Pseudomonadati</taxon>
        <taxon>Pseudomonadota</taxon>
        <taxon>Gammaproteobacteria</taxon>
        <taxon>Cellvibrionales</taxon>
        <taxon>Spongiibacteraceae</taxon>
        <taxon>Zhongshania</taxon>
    </lineage>
</organism>
<evidence type="ECO:0000256" key="2">
    <source>
        <dbReference type="ARBA" id="ARBA00022670"/>
    </source>
</evidence>
<keyword evidence="4 8" id="KW-0378">Hydrolase</keyword>
<dbReference type="SUPFAM" id="SSF143081">
    <property type="entry name" value="BB1717-like"/>
    <property type="match status" value="1"/>
</dbReference>
<evidence type="ECO:0000256" key="3">
    <source>
        <dbReference type="ARBA" id="ARBA00022763"/>
    </source>
</evidence>
<keyword evidence="6" id="KW-0238">DNA-binding</keyword>
<dbReference type="RefSeq" id="WP_344938770.1">
    <property type="nucleotide sequence ID" value="NZ_BAABDM010000012.1"/>
</dbReference>
<comment type="caution">
    <text evidence="9">The sequence shown here is derived from an EMBL/GenBank/DDBJ whole genome shotgun (WGS) entry which is preliminary data.</text>
</comment>
<evidence type="ECO:0000256" key="5">
    <source>
        <dbReference type="ARBA" id="ARBA00023124"/>
    </source>
</evidence>
<keyword evidence="3" id="KW-0227">DNA damage</keyword>
<dbReference type="EC" id="3.4.-.-" evidence="8"/>
<protein>
    <recommendedName>
        <fullName evidence="8">Abasic site processing protein</fullName>
        <ecNumber evidence="8">3.4.-.-</ecNumber>
    </recommendedName>
</protein>
<gene>
    <name evidence="9" type="ORF">GCM10022414_36180</name>
</gene>
<comment type="similarity">
    <text evidence="1 8">Belongs to the SOS response-associated peptidase family.</text>
</comment>
<proteinExistence type="inferred from homology"/>
<dbReference type="Pfam" id="PF02586">
    <property type="entry name" value="SRAP"/>
    <property type="match status" value="1"/>
</dbReference>
<dbReference type="Gene3D" id="3.90.1680.10">
    <property type="entry name" value="SOS response associated peptidase-like"/>
    <property type="match status" value="1"/>
</dbReference>
<evidence type="ECO:0000256" key="1">
    <source>
        <dbReference type="ARBA" id="ARBA00008136"/>
    </source>
</evidence>
<evidence type="ECO:0000256" key="8">
    <source>
        <dbReference type="RuleBase" id="RU364100"/>
    </source>
</evidence>
<evidence type="ECO:0000256" key="4">
    <source>
        <dbReference type="ARBA" id="ARBA00022801"/>
    </source>
</evidence>
<dbReference type="PANTHER" id="PTHR13604:SF0">
    <property type="entry name" value="ABASIC SITE PROCESSING PROTEIN HMCES"/>
    <property type="match status" value="1"/>
</dbReference>
<reference evidence="10" key="1">
    <citation type="journal article" date="2019" name="Int. J. Syst. Evol. Microbiol.">
        <title>The Global Catalogue of Microorganisms (GCM) 10K type strain sequencing project: providing services to taxonomists for standard genome sequencing and annotation.</title>
        <authorList>
            <consortium name="The Broad Institute Genomics Platform"/>
            <consortium name="The Broad Institute Genome Sequencing Center for Infectious Disease"/>
            <person name="Wu L."/>
            <person name="Ma J."/>
        </authorList>
    </citation>
    <scope>NUCLEOTIDE SEQUENCE [LARGE SCALE GENOMIC DNA]</scope>
    <source>
        <strain evidence="10">JCM 17304</strain>
    </source>
</reference>
<evidence type="ECO:0000256" key="6">
    <source>
        <dbReference type="ARBA" id="ARBA00023125"/>
    </source>
</evidence>
<dbReference type="PANTHER" id="PTHR13604">
    <property type="entry name" value="DC12-RELATED"/>
    <property type="match status" value="1"/>
</dbReference>
<accession>A0ABP7X7F8</accession>
<dbReference type="InterPro" id="IPR036590">
    <property type="entry name" value="SRAP-like"/>
</dbReference>
<dbReference type="InterPro" id="IPR003738">
    <property type="entry name" value="SRAP"/>
</dbReference>